<dbReference type="SUPFAM" id="SSF52058">
    <property type="entry name" value="L domain-like"/>
    <property type="match status" value="1"/>
</dbReference>
<keyword evidence="4" id="KW-0963">Cytoplasm</keyword>
<dbReference type="Pfam" id="PF23142">
    <property type="entry name" value="PH_PLEKHM2"/>
    <property type="match status" value="1"/>
</dbReference>
<evidence type="ECO:0000256" key="3">
    <source>
        <dbReference type="ARBA" id="ARBA00020683"/>
    </source>
</evidence>
<evidence type="ECO:0000256" key="2">
    <source>
        <dbReference type="ARBA" id="ARBA00008771"/>
    </source>
</evidence>
<feature type="compositionally biased region" description="Polar residues" evidence="7">
    <location>
        <begin position="797"/>
        <end position="824"/>
    </location>
</feature>
<feature type="region of interest" description="Disordered" evidence="7">
    <location>
        <begin position="750"/>
        <end position="782"/>
    </location>
</feature>
<dbReference type="PROSITE" id="PS51450">
    <property type="entry name" value="LRR"/>
    <property type="match status" value="3"/>
</dbReference>
<feature type="domain" description="LKB1 serine/threonine kinase interacting protein 1 N-terminal" evidence="8">
    <location>
        <begin position="24"/>
        <end position="107"/>
    </location>
</feature>
<evidence type="ECO:0000259" key="10">
    <source>
        <dbReference type="Pfam" id="PF25357"/>
    </source>
</evidence>
<evidence type="ECO:0000256" key="5">
    <source>
        <dbReference type="ARBA" id="ARBA00022614"/>
    </source>
</evidence>
<comment type="similarity">
    <text evidence="2">Belongs to the STK11IP family.</text>
</comment>
<evidence type="ECO:0000259" key="11">
    <source>
        <dbReference type="Pfam" id="PF25624"/>
    </source>
</evidence>
<proteinExistence type="inferred from homology"/>
<dbReference type="Pfam" id="PF25357">
    <property type="entry name" value="PH_S11IP"/>
    <property type="match status" value="1"/>
</dbReference>
<keyword evidence="6" id="KW-0677">Repeat</keyword>
<evidence type="ECO:0000313" key="13">
    <source>
        <dbReference type="Proteomes" id="UP000829720"/>
    </source>
</evidence>
<dbReference type="OrthoDB" id="7451790at2759"/>
<dbReference type="InterPro" id="IPR032675">
    <property type="entry name" value="LRR_dom_sf"/>
</dbReference>
<feature type="domain" description="Serine/threonine-protein kinase 11-interacting protein PH" evidence="10">
    <location>
        <begin position="577"/>
        <end position="696"/>
    </location>
</feature>
<evidence type="ECO:0000256" key="4">
    <source>
        <dbReference type="ARBA" id="ARBA00022490"/>
    </source>
</evidence>
<feature type="region of interest" description="Disordered" evidence="7">
    <location>
        <begin position="477"/>
        <end position="561"/>
    </location>
</feature>
<dbReference type="Pfam" id="PF15904">
    <property type="entry name" value="LIP1"/>
    <property type="match status" value="1"/>
</dbReference>
<dbReference type="PANTHER" id="PTHR15454:SF69">
    <property type="entry name" value="SERINE_THREONINE-PROTEIN KINASE 11-INTERACTING PROTEIN"/>
    <property type="match status" value="1"/>
</dbReference>
<dbReference type="InterPro" id="IPR031782">
    <property type="entry name" value="LIP1_N"/>
</dbReference>
<accession>A0A8T3CM20</accession>
<dbReference type="Proteomes" id="UP000829720">
    <property type="component" value="Unassembled WGS sequence"/>
</dbReference>
<dbReference type="EMBL" id="JAERUA010000021">
    <property type="protein sequence ID" value="KAI1884880.1"/>
    <property type="molecule type" value="Genomic_DNA"/>
</dbReference>
<feature type="domain" description="STK11-interacting protein C-terminal PH" evidence="11">
    <location>
        <begin position="978"/>
        <end position="1129"/>
    </location>
</feature>
<dbReference type="GO" id="GO:0005737">
    <property type="term" value="C:cytoplasm"/>
    <property type="evidence" value="ECO:0007669"/>
    <property type="project" value="UniProtKB-SubCell"/>
</dbReference>
<feature type="compositionally biased region" description="Basic residues" evidence="7">
    <location>
        <begin position="408"/>
        <end position="422"/>
    </location>
</feature>
<dbReference type="InterPro" id="IPR057288">
    <property type="entry name" value="PH_PLEKHM2"/>
</dbReference>
<feature type="region of interest" description="Disordered" evidence="7">
    <location>
        <begin position="794"/>
        <end position="824"/>
    </location>
</feature>
<dbReference type="AlphaFoldDB" id="A0A8T3CM20"/>
<keyword evidence="5" id="KW-0433">Leucine-rich repeat</keyword>
<dbReference type="Gene3D" id="3.80.10.10">
    <property type="entry name" value="Ribonuclease Inhibitor"/>
    <property type="match status" value="2"/>
</dbReference>
<sequence>MDRFSKSGESTEDLIRMSAPSCGHSNLVRTLATLLRNNGDSVLDGTSTLTLRASCLQHLTCLFQQYLHSRTNQHGFLALPSHPADTPFMLQVQFLFDMLQKTVSLKSFKILCTCYWDRNVINSSGLQLEVLADLNDRFHKMRLELKRVPPHCLEGLRAIYSQLQVFICSKSLRSLEELLSLCGGDLSSALPWLELHTLNFSYNSITSLDDSLSLLNILRSLDLSHNKIQNCDDFLLPLSDLQHLNLGYNFLQRVPQLGLSCRATLVKLVLRNNELETINGVEKLCCLQHLDLAYNLLMEHSQLAPLSLLHNLTMLNLEGNPLYFHKTHRVSAVRHISPKAAVLRFTLDGYPLSPSEIEILPWQGQLIGPAAHTIQQATMATERAQQEGSSGAGEMSDSLYLSEPPVRQLHRKKSRSKVRVRRASISEPSDTDHDLRNQSSLQDIVLLHQREIERMESFRSQLGEDWLRYQHHLEKSPVTQETSDQLGAVNGHCNPTPFQSQGPPDNTSQPDLEIHPASILTSESKQEGLDPEPETESTLQWPEHSAENTESTLESSAGDLLGQENSETLPQEEDEEEDLGVDLCLPLLVGVVSEGEEEQGAKTAQCPLFLRVKPHHILEVDMQSGSVLARLDLDSLQKVTTSNGTWADKGCLPAVELHFDYISRLRRRRCYVLLDDNPEQGQQALADVLSQVVEENEGRLGKGCRESLRLQCLKCCTEFLQQVGEEPAGLTPESALICLECGSDQVVQLAGQSAPSTSTPVQGSLEEDHGKESFTFDDSGSPVHHLQDLHIKGGASLTGTPPVQMTEPTTPDQATPQPLQMEGSSPAQFDLLSEDFEAVDHRLKLFLDVEVFENDSEELHCFLKMSTVKFGDPVEFPSLLVMSDQSIYILEITMETQGQPSDMFVKRNSHYISELCYLELGLGSQAIHMEFADGASAYSLLVRDSARCKRFFGLLTGIVKEFAPKSNSKLKSISTTRLNPQHHLWSLLCDTSQSNNVEDCKPQFFYLLAFTQKGDHSIPVTVLVTQEMLYLLNEDHQWSKSLPSTTPEEGVFTGSERATIEETQPISCVSSVNLFASDPCRVNINIYDEIEKEEKTWFLQAGSAELAQGLVDWVRTQWEAMFGVKLTACFS</sequence>
<protein>
    <recommendedName>
        <fullName evidence="3">Serine/threonine-protein kinase 11-interacting protein</fullName>
    </recommendedName>
</protein>
<feature type="region of interest" description="Disordered" evidence="7">
    <location>
        <begin position="377"/>
        <end position="437"/>
    </location>
</feature>
<comment type="caution">
    <text evidence="12">The sequence shown here is derived from an EMBL/GenBank/DDBJ whole genome shotgun (WGS) entry which is preliminary data.</text>
</comment>
<gene>
    <name evidence="12" type="ORF">AGOR_G00214430</name>
</gene>
<evidence type="ECO:0000256" key="7">
    <source>
        <dbReference type="SAM" id="MobiDB-lite"/>
    </source>
</evidence>
<dbReference type="InterPro" id="IPR057676">
    <property type="entry name" value="PH_S11IP_C"/>
</dbReference>
<comment type="subcellular location">
    <subcellularLocation>
        <location evidence="1">Cytoplasm</location>
    </subcellularLocation>
</comment>
<feature type="compositionally biased region" description="Polar residues" evidence="7">
    <location>
        <begin position="750"/>
        <end position="762"/>
    </location>
</feature>
<dbReference type="InterPro" id="IPR001611">
    <property type="entry name" value="Leu-rich_rpt"/>
</dbReference>
<evidence type="ECO:0000256" key="6">
    <source>
        <dbReference type="ARBA" id="ARBA00022737"/>
    </source>
</evidence>
<dbReference type="FunFam" id="3.80.10.10:FF:000192">
    <property type="entry name" value="Serine/threonine-protein kinase 11-interacting protein-like Protein"/>
    <property type="match status" value="1"/>
</dbReference>
<evidence type="ECO:0000259" key="9">
    <source>
        <dbReference type="Pfam" id="PF23142"/>
    </source>
</evidence>
<evidence type="ECO:0000313" key="12">
    <source>
        <dbReference type="EMBL" id="KAI1884880.1"/>
    </source>
</evidence>
<organism evidence="12 13">
    <name type="scientific">Albula goreensis</name>
    <dbReference type="NCBI Taxonomy" id="1534307"/>
    <lineage>
        <taxon>Eukaryota</taxon>
        <taxon>Metazoa</taxon>
        <taxon>Chordata</taxon>
        <taxon>Craniata</taxon>
        <taxon>Vertebrata</taxon>
        <taxon>Euteleostomi</taxon>
        <taxon>Actinopterygii</taxon>
        <taxon>Neopterygii</taxon>
        <taxon>Teleostei</taxon>
        <taxon>Albuliformes</taxon>
        <taxon>Albulidae</taxon>
        <taxon>Albula</taxon>
    </lineage>
</organism>
<keyword evidence="13" id="KW-1185">Reference proteome</keyword>
<dbReference type="InterPro" id="IPR057292">
    <property type="entry name" value="PH_S11IP"/>
</dbReference>
<dbReference type="GO" id="GO:0008104">
    <property type="term" value="P:intracellular protein localization"/>
    <property type="evidence" value="ECO:0007669"/>
    <property type="project" value="TreeGrafter"/>
</dbReference>
<reference evidence="12" key="1">
    <citation type="submission" date="2021-01" db="EMBL/GenBank/DDBJ databases">
        <authorList>
            <person name="Zahm M."/>
            <person name="Roques C."/>
            <person name="Cabau C."/>
            <person name="Klopp C."/>
            <person name="Donnadieu C."/>
            <person name="Jouanno E."/>
            <person name="Lampietro C."/>
            <person name="Louis A."/>
            <person name="Herpin A."/>
            <person name="Echchiki A."/>
            <person name="Berthelot C."/>
            <person name="Parey E."/>
            <person name="Roest-Crollius H."/>
            <person name="Braasch I."/>
            <person name="Postlethwait J."/>
            <person name="Bobe J."/>
            <person name="Montfort J."/>
            <person name="Bouchez O."/>
            <person name="Begum T."/>
            <person name="Mejri S."/>
            <person name="Adams A."/>
            <person name="Chen W.-J."/>
            <person name="Guiguen Y."/>
        </authorList>
    </citation>
    <scope>NUCLEOTIDE SEQUENCE</scope>
    <source>
        <tissue evidence="12">Blood</tissue>
    </source>
</reference>
<evidence type="ECO:0000256" key="1">
    <source>
        <dbReference type="ARBA" id="ARBA00004496"/>
    </source>
</evidence>
<feature type="compositionally biased region" description="Polar residues" evidence="7">
    <location>
        <begin position="496"/>
        <end position="510"/>
    </location>
</feature>
<dbReference type="Pfam" id="PF25624">
    <property type="entry name" value="PH_S11IP_C"/>
    <property type="match status" value="1"/>
</dbReference>
<evidence type="ECO:0000259" key="8">
    <source>
        <dbReference type="Pfam" id="PF15904"/>
    </source>
</evidence>
<name>A0A8T3CM20_9TELE</name>
<dbReference type="PANTHER" id="PTHR15454">
    <property type="entry name" value="NISCHARIN RELATED"/>
    <property type="match status" value="1"/>
</dbReference>
<feature type="domain" description="PLEKHM2 PH" evidence="9">
    <location>
        <begin position="834"/>
        <end position="967"/>
    </location>
</feature>